<dbReference type="AlphaFoldDB" id="A0A563EQG3"/>
<dbReference type="SUPFAM" id="SSF52540">
    <property type="entry name" value="P-loop containing nucleoside triphosphate hydrolases"/>
    <property type="match status" value="1"/>
</dbReference>
<comment type="caution">
    <text evidence="1">The sequence shown here is derived from an EMBL/GenBank/DDBJ whole genome shotgun (WGS) entry which is preliminary data.</text>
</comment>
<dbReference type="PANTHER" id="PTHR47691:SF3">
    <property type="entry name" value="HTH-TYPE TRANSCRIPTIONAL REGULATOR RV0890C-RELATED"/>
    <property type="match status" value="1"/>
</dbReference>
<dbReference type="Proteomes" id="UP000316639">
    <property type="component" value="Unassembled WGS sequence"/>
</dbReference>
<organism evidence="1 2">
    <name type="scientific">Lentzea tibetensis</name>
    <dbReference type="NCBI Taxonomy" id="2591470"/>
    <lineage>
        <taxon>Bacteria</taxon>
        <taxon>Bacillati</taxon>
        <taxon>Actinomycetota</taxon>
        <taxon>Actinomycetes</taxon>
        <taxon>Pseudonocardiales</taxon>
        <taxon>Pseudonocardiaceae</taxon>
        <taxon>Lentzea</taxon>
    </lineage>
</organism>
<dbReference type="PANTHER" id="PTHR47691">
    <property type="entry name" value="REGULATOR-RELATED"/>
    <property type="match status" value="1"/>
</dbReference>
<proteinExistence type="predicted"/>
<name>A0A563EQG3_9PSEU</name>
<dbReference type="EMBL" id="VOBR01000015">
    <property type="protein sequence ID" value="TWP49468.1"/>
    <property type="molecule type" value="Genomic_DNA"/>
</dbReference>
<dbReference type="InterPro" id="IPR027417">
    <property type="entry name" value="P-loop_NTPase"/>
</dbReference>
<accession>A0A563EQG3</accession>
<protein>
    <recommendedName>
        <fullName evidence="3">NB-ARC domain-containing protein</fullName>
    </recommendedName>
</protein>
<dbReference type="OrthoDB" id="3275754at2"/>
<evidence type="ECO:0008006" key="3">
    <source>
        <dbReference type="Google" id="ProtNLM"/>
    </source>
</evidence>
<evidence type="ECO:0000313" key="2">
    <source>
        <dbReference type="Proteomes" id="UP000316639"/>
    </source>
</evidence>
<dbReference type="Gene3D" id="3.40.50.300">
    <property type="entry name" value="P-loop containing nucleotide triphosphate hydrolases"/>
    <property type="match status" value="1"/>
</dbReference>
<keyword evidence="2" id="KW-1185">Reference proteome</keyword>
<dbReference type="RefSeq" id="WP_146354332.1">
    <property type="nucleotide sequence ID" value="NZ_VOBR01000015.1"/>
</dbReference>
<evidence type="ECO:0000313" key="1">
    <source>
        <dbReference type="EMBL" id="TWP49468.1"/>
    </source>
</evidence>
<sequence length="271" mass="29081">MTITHRTTGCARDLVMLLTSHRERAMTVDEGPGEQTSSPVTLCVNEFAGSVDGPVLQVGTLHGGVHFRREREPLVPRQLPPAPKPFTGRDSELAGITTAVDEAAEADATMVISAIGGLAGVSKTCLALQWAHRNADRFPDGQLFVDLRGFSPTEKPVQPAEAVRGFLDALGVTPDKIPVDPEARTGRYRSLVADRRMLIVLDNARDTDQVTPLLPGSPNRTVLVTSRRYLSGLVASHAAKPVVLNPLTDAEAHQLLGPAWVLNGCLPNPTR</sequence>
<reference evidence="1 2" key="1">
    <citation type="submission" date="2019-07" db="EMBL/GenBank/DDBJ databases">
        <title>Lentzea xizangensis sp. nov., isolated from Qinghai-Tibetan Plateau Soils.</title>
        <authorList>
            <person name="Huang J."/>
        </authorList>
    </citation>
    <scope>NUCLEOTIDE SEQUENCE [LARGE SCALE GENOMIC DNA]</scope>
    <source>
        <strain evidence="1 2">FXJ1.1311</strain>
    </source>
</reference>
<gene>
    <name evidence="1" type="ORF">FKR81_23240</name>
</gene>